<dbReference type="SUPFAM" id="SSF63829">
    <property type="entry name" value="Calcium-dependent phosphotriesterase"/>
    <property type="match status" value="1"/>
</dbReference>
<accession>A0A1H1RJ56</accession>
<evidence type="ECO:0000313" key="6">
    <source>
        <dbReference type="Proteomes" id="UP000243904"/>
    </source>
</evidence>
<evidence type="ECO:0000313" key="5">
    <source>
        <dbReference type="EMBL" id="SDS35761.1"/>
    </source>
</evidence>
<reference evidence="6" key="1">
    <citation type="submission" date="2016-10" db="EMBL/GenBank/DDBJ databases">
        <authorList>
            <person name="Varghese N."/>
            <person name="Submissions S."/>
        </authorList>
    </citation>
    <scope>NUCLEOTIDE SEQUENCE [LARGE SCALE GENOMIC DNA]</scope>
    <source>
        <strain evidence="6">GAS369</strain>
    </source>
</reference>
<feature type="repeat" description="NHL" evidence="4">
    <location>
        <begin position="348"/>
        <end position="392"/>
    </location>
</feature>
<evidence type="ECO:0000256" key="4">
    <source>
        <dbReference type="PROSITE-ProRule" id="PRU00504"/>
    </source>
</evidence>
<dbReference type="AlphaFoldDB" id="A0A1H1RJ56"/>
<keyword evidence="2" id="KW-0677">Repeat</keyword>
<sequence length="398" mass="43378">MTRTPDRGHSKPIVAGLPVALWLSRLISSRLISAAIVAFALIGTPTLPRAAGASEIPTFAVDPSWPKPLPNNWILGQVGGITVDSAGHIWVIHRPRSLTDDEKGAALTPPRSKCCISAPPVLEFDTDGNLLRAWGGPGEGYEWVGREHGIEVDDRGFVWIGGNAENDNAILKFTLDGKFVSQIGKIAPTGGSNDTSQLGKPAETAIDKDANEIYVADGYGNHRVIVFDATTGAYKRHWGAYGNRPNDEKQAAYDPKAPVSQQFGNPVHCVKIANDGLVYVCDRINDRIQVFKKDGSFVKEWFYEKNTLGNGAVWDLAIWPDPNQTYLLSADGENNEIRVLRRDDGTVVGSFGRNGRNAGQFHWVHAIAVDAKGNVYTAEVDTGKRVQKFKLTNPDALR</sequence>
<keyword evidence="1" id="KW-0732">Signal</keyword>
<dbReference type="InterPro" id="IPR001258">
    <property type="entry name" value="NHL_repeat"/>
</dbReference>
<evidence type="ECO:0000256" key="1">
    <source>
        <dbReference type="ARBA" id="ARBA00022729"/>
    </source>
</evidence>
<organism evidence="5 6">
    <name type="scientific">Bradyrhizobium canariense</name>
    <dbReference type="NCBI Taxonomy" id="255045"/>
    <lineage>
        <taxon>Bacteria</taxon>
        <taxon>Pseudomonadati</taxon>
        <taxon>Pseudomonadota</taxon>
        <taxon>Alphaproteobacteria</taxon>
        <taxon>Hyphomicrobiales</taxon>
        <taxon>Nitrobacteraceae</taxon>
        <taxon>Bradyrhizobium</taxon>
    </lineage>
</organism>
<gene>
    <name evidence="5" type="ORF">SAMN05444158_1808</name>
</gene>
<keyword evidence="6" id="KW-1185">Reference proteome</keyword>
<proteinExistence type="predicted"/>
<dbReference type="Pfam" id="PF01436">
    <property type="entry name" value="NHL"/>
    <property type="match status" value="1"/>
</dbReference>
<dbReference type="PANTHER" id="PTHR10680:SF38">
    <property type="entry name" value="BLL1368 PROTEIN"/>
    <property type="match status" value="1"/>
</dbReference>
<protein>
    <submittedName>
        <fullName evidence="5">NHL repeat-containing protein</fullName>
    </submittedName>
</protein>
<evidence type="ECO:0000256" key="2">
    <source>
        <dbReference type="ARBA" id="ARBA00022737"/>
    </source>
</evidence>
<evidence type="ECO:0000256" key="3">
    <source>
        <dbReference type="ARBA" id="ARBA00023180"/>
    </source>
</evidence>
<dbReference type="PANTHER" id="PTHR10680">
    <property type="entry name" value="PEPTIDYL-GLYCINE ALPHA-AMIDATING MONOOXYGENASE"/>
    <property type="match status" value="1"/>
</dbReference>
<dbReference type="Gene3D" id="2.120.10.30">
    <property type="entry name" value="TolB, C-terminal domain"/>
    <property type="match status" value="1"/>
</dbReference>
<feature type="repeat" description="NHL" evidence="4">
    <location>
        <begin position="205"/>
        <end position="230"/>
    </location>
</feature>
<dbReference type="RefSeq" id="WP_146686984.1">
    <property type="nucleotide sequence ID" value="NZ_LT629750.1"/>
</dbReference>
<dbReference type="InterPro" id="IPR011042">
    <property type="entry name" value="6-blade_b-propeller_TolB-like"/>
</dbReference>
<dbReference type="EMBL" id="LT629750">
    <property type="protein sequence ID" value="SDS35761.1"/>
    <property type="molecule type" value="Genomic_DNA"/>
</dbReference>
<name>A0A1H1RJ56_9BRAD</name>
<keyword evidence="3" id="KW-0325">Glycoprotein</keyword>
<dbReference type="Proteomes" id="UP000243904">
    <property type="component" value="Chromosome I"/>
</dbReference>
<dbReference type="PROSITE" id="PS51125">
    <property type="entry name" value="NHL"/>
    <property type="match status" value="2"/>
</dbReference>